<keyword evidence="2" id="KW-1185">Reference proteome</keyword>
<dbReference type="EMBL" id="LR877154">
    <property type="protein sequence ID" value="CAD2218117.1"/>
    <property type="molecule type" value="Genomic_DNA"/>
</dbReference>
<gene>
    <name evidence="1" type="ORF">ADEAN_000560300</name>
</gene>
<dbReference type="VEuPathDB" id="TriTrypDB:ADEAN_000560300"/>
<evidence type="ECO:0000313" key="2">
    <source>
        <dbReference type="Proteomes" id="UP000515908"/>
    </source>
</evidence>
<proteinExistence type="predicted"/>
<organism evidence="1 2">
    <name type="scientific">Angomonas deanei</name>
    <dbReference type="NCBI Taxonomy" id="59799"/>
    <lineage>
        <taxon>Eukaryota</taxon>
        <taxon>Discoba</taxon>
        <taxon>Euglenozoa</taxon>
        <taxon>Kinetoplastea</taxon>
        <taxon>Metakinetoplastina</taxon>
        <taxon>Trypanosomatida</taxon>
        <taxon>Trypanosomatidae</taxon>
        <taxon>Strigomonadinae</taxon>
        <taxon>Angomonas</taxon>
    </lineage>
</organism>
<evidence type="ECO:0000313" key="1">
    <source>
        <dbReference type="EMBL" id="CAD2218117.1"/>
    </source>
</evidence>
<reference evidence="1 2" key="1">
    <citation type="submission" date="2020-08" db="EMBL/GenBank/DDBJ databases">
        <authorList>
            <person name="Newling K."/>
            <person name="Davey J."/>
            <person name="Forrester S."/>
        </authorList>
    </citation>
    <scope>NUCLEOTIDE SEQUENCE [LARGE SCALE GENOMIC DNA]</scope>
    <source>
        <strain evidence="2">Crithidia deanei Carvalho (ATCC PRA-265)</strain>
    </source>
</reference>
<sequence length="92" mass="10100">MSGKITEKAEIKVTFCPQIPDEVHEFFSVQVGHFDPQRIDVVGRGQVNSLGVRGADDVAAVSRWTDPTFNEALSALKKQQQEKGLCGATLRD</sequence>
<protein>
    <submittedName>
        <fullName evidence="1">Uncharacterized protein</fullName>
    </submittedName>
</protein>
<dbReference type="Proteomes" id="UP000515908">
    <property type="component" value="Chromosome 10"/>
</dbReference>
<accession>A0A7G2CGF3</accession>
<name>A0A7G2CGF3_9TRYP</name>
<dbReference type="AlphaFoldDB" id="A0A7G2CGF3"/>